<evidence type="ECO:0000256" key="9">
    <source>
        <dbReference type="ARBA" id="ARBA00022840"/>
    </source>
</evidence>
<evidence type="ECO:0000256" key="1">
    <source>
        <dbReference type="ARBA" id="ARBA00004496"/>
    </source>
</evidence>
<evidence type="ECO:0000256" key="3">
    <source>
        <dbReference type="ARBA" id="ARBA00012584"/>
    </source>
</evidence>
<keyword evidence="6" id="KW-0819">tRNA processing</keyword>
<dbReference type="GO" id="GO:0061710">
    <property type="term" value="F:L-threonylcarbamoyladenylate synthase"/>
    <property type="evidence" value="ECO:0007669"/>
    <property type="project" value="UniProtKB-EC"/>
</dbReference>
<evidence type="ECO:0000256" key="10">
    <source>
        <dbReference type="ARBA" id="ARBA00029774"/>
    </source>
</evidence>
<comment type="subcellular location">
    <subcellularLocation>
        <location evidence="1">Cytoplasm</location>
    </subcellularLocation>
</comment>
<keyword evidence="8" id="KW-0547">Nucleotide-binding</keyword>
<accession>A0A841HXT2</accession>
<dbReference type="PROSITE" id="PS51163">
    <property type="entry name" value="YRDC"/>
    <property type="match status" value="1"/>
</dbReference>
<sequence length="199" mass="21405">MKIDLERALEVLSGGGVVAVPTETVWGLVCDPFNERAVRRLFDFKHRPANRPLQFLCHDADRAARLCDLEDPVRARDFGRLSRFWPGPLTVLMPAAPDVPAWMAPGGKVGVRVPLGEPVQGLLARVGGVLAASSLNRSGEPAAFSLEQALAHPELYDGLLEGQPGFGQASTVFDYPTRQVLRQGGVSLADLEGALSGER</sequence>
<evidence type="ECO:0000256" key="2">
    <source>
        <dbReference type="ARBA" id="ARBA00007663"/>
    </source>
</evidence>
<dbReference type="RefSeq" id="WP_183984055.1">
    <property type="nucleotide sequence ID" value="NZ_JACHHG010000002.1"/>
</dbReference>
<dbReference type="EMBL" id="JACHHG010000002">
    <property type="protein sequence ID" value="MBB6097010.1"/>
    <property type="molecule type" value="Genomic_DNA"/>
</dbReference>
<dbReference type="InterPro" id="IPR017945">
    <property type="entry name" value="DHBP_synth_RibB-like_a/b_dom"/>
</dbReference>
<dbReference type="AlphaFoldDB" id="A0A841HXT2"/>
<comment type="catalytic activity">
    <reaction evidence="11">
        <text>L-threonine + hydrogencarbonate + ATP = L-threonylcarbamoyladenylate + diphosphate + H2O</text>
        <dbReference type="Rhea" id="RHEA:36407"/>
        <dbReference type="ChEBI" id="CHEBI:15377"/>
        <dbReference type="ChEBI" id="CHEBI:17544"/>
        <dbReference type="ChEBI" id="CHEBI:30616"/>
        <dbReference type="ChEBI" id="CHEBI:33019"/>
        <dbReference type="ChEBI" id="CHEBI:57926"/>
        <dbReference type="ChEBI" id="CHEBI:73682"/>
        <dbReference type="EC" id="2.7.7.87"/>
    </reaction>
</comment>
<gene>
    <name evidence="13" type="ORF">HNR42_000424</name>
</gene>
<evidence type="ECO:0000313" key="13">
    <source>
        <dbReference type="EMBL" id="MBB6097010.1"/>
    </source>
</evidence>
<feature type="domain" description="YrdC-like" evidence="12">
    <location>
        <begin position="2"/>
        <end position="186"/>
    </location>
</feature>
<proteinExistence type="inferred from homology"/>
<dbReference type="EC" id="2.7.7.87" evidence="3"/>
<keyword evidence="14" id="KW-1185">Reference proteome</keyword>
<keyword evidence="7 13" id="KW-0548">Nucleotidyltransferase</keyword>
<keyword evidence="9" id="KW-0067">ATP-binding</keyword>
<dbReference type="GO" id="GO:0003725">
    <property type="term" value="F:double-stranded RNA binding"/>
    <property type="evidence" value="ECO:0007669"/>
    <property type="project" value="InterPro"/>
</dbReference>
<dbReference type="GO" id="GO:0005524">
    <property type="term" value="F:ATP binding"/>
    <property type="evidence" value="ECO:0007669"/>
    <property type="project" value="UniProtKB-KW"/>
</dbReference>
<comment type="similarity">
    <text evidence="2">Belongs to the SUA5 family.</text>
</comment>
<name>A0A841HXT2_9DEIO</name>
<dbReference type="GO" id="GO:0006450">
    <property type="term" value="P:regulation of translational fidelity"/>
    <property type="evidence" value="ECO:0007669"/>
    <property type="project" value="TreeGrafter"/>
</dbReference>
<comment type="caution">
    <text evidence="13">The sequence shown here is derived from an EMBL/GenBank/DDBJ whole genome shotgun (WGS) entry which is preliminary data.</text>
</comment>
<dbReference type="GO" id="GO:0005737">
    <property type="term" value="C:cytoplasm"/>
    <property type="evidence" value="ECO:0007669"/>
    <property type="project" value="UniProtKB-SubCell"/>
</dbReference>
<dbReference type="InterPro" id="IPR050156">
    <property type="entry name" value="TC-AMP_synthase_SUA5"/>
</dbReference>
<evidence type="ECO:0000256" key="4">
    <source>
        <dbReference type="ARBA" id="ARBA00022490"/>
    </source>
</evidence>
<evidence type="ECO:0000313" key="14">
    <source>
        <dbReference type="Proteomes" id="UP000569951"/>
    </source>
</evidence>
<dbReference type="GO" id="GO:0008033">
    <property type="term" value="P:tRNA processing"/>
    <property type="evidence" value="ECO:0007669"/>
    <property type="project" value="UniProtKB-KW"/>
</dbReference>
<dbReference type="Pfam" id="PF01300">
    <property type="entry name" value="Sua5_yciO_yrdC"/>
    <property type="match status" value="1"/>
</dbReference>
<evidence type="ECO:0000256" key="6">
    <source>
        <dbReference type="ARBA" id="ARBA00022694"/>
    </source>
</evidence>
<evidence type="ECO:0000256" key="7">
    <source>
        <dbReference type="ARBA" id="ARBA00022695"/>
    </source>
</evidence>
<evidence type="ECO:0000256" key="5">
    <source>
        <dbReference type="ARBA" id="ARBA00022679"/>
    </source>
</evidence>
<evidence type="ECO:0000256" key="11">
    <source>
        <dbReference type="ARBA" id="ARBA00048366"/>
    </source>
</evidence>
<evidence type="ECO:0000256" key="8">
    <source>
        <dbReference type="ARBA" id="ARBA00022741"/>
    </source>
</evidence>
<keyword evidence="5 13" id="KW-0808">Transferase</keyword>
<dbReference type="Proteomes" id="UP000569951">
    <property type="component" value="Unassembled WGS sequence"/>
</dbReference>
<dbReference type="GO" id="GO:0000049">
    <property type="term" value="F:tRNA binding"/>
    <property type="evidence" value="ECO:0007669"/>
    <property type="project" value="TreeGrafter"/>
</dbReference>
<protein>
    <recommendedName>
        <fullName evidence="10">L-threonylcarbamoyladenylate synthase</fullName>
        <ecNumber evidence="3">2.7.7.87</ecNumber>
    </recommendedName>
    <alternativeName>
        <fullName evidence="10">L-threonylcarbamoyladenylate synthase</fullName>
    </alternativeName>
</protein>
<dbReference type="Gene3D" id="3.90.870.10">
    <property type="entry name" value="DHBP synthase"/>
    <property type="match status" value="1"/>
</dbReference>
<dbReference type="PANTHER" id="PTHR17490">
    <property type="entry name" value="SUA5"/>
    <property type="match status" value="1"/>
</dbReference>
<keyword evidence="4" id="KW-0963">Cytoplasm</keyword>
<organism evidence="13 14">
    <name type="scientific">Deinobacterium chartae</name>
    <dbReference type="NCBI Taxonomy" id="521158"/>
    <lineage>
        <taxon>Bacteria</taxon>
        <taxon>Thermotogati</taxon>
        <taxon>Deinococcota</taxon>
        <taxon>Deinococci</taxon>
        <taxon>Deinococcales</taxon>
        <taxon>Deinococcaceae</taxon>
        <taxon>Deinobacterium</taxon>
    </lineage>
</organism>
<dbReference type="PANTHER" id="PTHR17490:SF16">
    <property type="entry name" value="THREONYLCARBAMOYL-AMP SYNTHASE"/>
    <property type="match status" value="1"/>
</dbReference>
<dbReference type="InterPro" id="IPR006070">
    <property type="entry name" value="Sua5-like_dom"/>
</dbReference>
<reference evidence="13 14" key="1">
    <citation type="submission" date="2020-08" db="EMBL/GenBank/DDBJ databases">
        <title>Genomic Encyclopedia of Type Strains, Phase IV (KMG-IV): sequencing the most valuable type-strain genomes for metagenomic binning, comparative biology and taxonomic classification.</title>
        <authorList>
            <person name="Goeker M."/>
        </authorList>
    </citation>
    <scope>NUCLEOTIDE SEQUENCE [LARGE SCALE GENOMIC DNA]</scope>
    <source>
        <strain evidence="13 14">DSM 21458</strain>
    </source>
</reference>
<evidence type="ECO:0000259" key="12">
    <source>
        <dbReference type="PROSITE" id="PS51163"/>
    </source>
</evidence>
<dbReference type="SUPFAM" id="SSF55821">
    <property type="entry name" value="YrdC/RibB"/>
    <property type="match status" value="1"/>
</dbReference>